<dbReference type="Pfam" id="PF13489">
    <property type="entry name" value="Methyltransf_23"/>
    <property type="match status" value="1"/>
</dbReference>
<dbReference type="SUPFAM" id="SSF53335">
    <property type="entry name" value="S-adenosyl-L-methionine-dependent methyltransferases"/>
    <property type="match status" value="1"/>
</dbReference>
<protein>
    <recommendedName>
        <fullName evidence="5">S-adenosyl-L-methionine-dependent methyltransferase</fullName>
    </recommendedName>
</protein>
<accession>A0A4P7N260</accession>
<evidence type="ECO:0000313" key="3">
    <source>
        <dbReference type="EMBL" id="QBZ56363.1"/>
    </source>
</evidence>
<evidence type="ECO:0000256" key="1">
    <source>
        <dbReference type="ARBA" id="ARBA00038158"/>
    </source>
</evidence>
<name>A0A4P7N260_PYROR</name>
<dbReference type="Gene3D" id="3.40.50.150">
    <property type="entry name" value="Vaccinia Virus protein VP39"/>
    <property type="match status" value="1"/>
</dbReference>
<dbReference type="GO" id="GO:0008168">
    <property type="term" value="F:methyltransferase activity"/>
    <property type="evidence" value="ECO:0007669"/>
    <property type="project" value="TreeGrafter"/>
</dbReference>
<gene>
    <name evidence="3" type="ORF">PoMZ_01269</name>
</gene>
<dbReference type="Proteomes" id="UP000294847">
    <property type="component" value="Chromosome 2"/>
</dbReference>
<dbReference type="PANTHER" id="PTHR43591">
    <property type="entry name" value="METHYLTRANSFERASE"/>
    <property type="match status" value="1"/>
</dbReference>
<dbReference type="InterPro" id="IPR029063">
    <property type="entry name" value="SAM-dependent_MTases_sf"/>
</dbReference>
<dbReference type="CDD" id="cd02440">
    <property type="entry name" value="AdoMet_MTases"/>
    <property type="match status" value="1"/>
</dbReference>
<dbReference type="PANTHER" id="PTHR43591:SF105">
    <property type="entry name" value="METHYLTRANSFERASE DOMAIN-CONTAINING PROTEIN-RELATED"/>
    <property type="match status" value="1"/>
</dbReference>
<evidence type="ECO:0000313" key="4">
    <source>
        <dbReference type="Proteomes" id="UP000294847"/>
    </source>
</evidence>
<feature type="region of interest" description="Disordered" evidence="2">
    <location>
        <begin position="1"/>
        <end position="25"/>
    </location>
</feature>
<proteinExistence type="inferred from homology"/>
<reference evidence="3 4" key="1">
    <citation type="journal article" date="2019" name="Mol. Biol. Evol.">
        <title>Blast fungal genomes show frequent chromosomal changes, gene gains and losses, and effector gene turnover.</title>
        <authorList>
            <person name="Gomez Luciano L.B."/>
            <person name="Jason Tsai I."/>
            <person name="Chuma I."/>
            <person name="Tosa Y."/>
            <person name="Chen Y.H."/>
            <person name="Li J.Y."/>
            <person name="Li M.Y."/>
            <person name="Jade Lu M.Y."/>
            <person name="Nakayashiki H."/>
            <person name="Li W.H."/>
        </authorList>
    </citation>
    <scope>NUCLEOTIDE SEQUENCE [LARGE SCALE GENOMIC DNA]</scope>
    <source>
        <strain evidence="3">MZ5-1-6</strain>
    </source>
</reference>
<comment type="similarity">
    <text evidence="1">Belongs to the methyltransferase superfamily. LaeA methyltransferase family.</text>
</comment>
<organism evidence="3 4">
    <name type="scientific">Pyricularia oryzae</name>
    <name type="common">Rice blast fungus</name>
    <name type="synonym">Magnaporthe oryzae</name>
    <dbReference type="NCBI Taxonomy" id="318829"/>
    <lineage>
        <taxon>Eukaryota</taxon>
        <taxon>Fungi</taxon>
        <taxon>Dikarya</taxon>
        <taxon>Ascomycota</taxon>
        <taxon>Pezizomycotina</taxon>
        <taxon>Sordariomycetes</taxon>
        <taxon>Sordariomycetidae</taxon>
        <taxon>Magnaporthales</taxon>
        <taxon>Pyriculariaceae</taxon>
        <taxon>Pyricularia</taxon>
    </lineage>
</organism>
<dbReference type="EMBL" id="CP034205">
    <property type="protein sequence ID" value="QBZ56363.1"/>
    <property type="molecule type" value="Genomic_DNA"/>
</dbReference>
<evidence type="ECO:0000256" key="2">
    <source>
        <dbReference type="SAM" id="MobiDB-lite"/>
    </source>
</evidence>
<feature type="compositionally biased region" description="Polar residues" evidence="2">
    <location>
        <begin position="1"/>
        <end position="12"/>
    </location>
</feature>
<dbReference type="AlphaFoldDB" id="A0A4P7N260"/>
<evidence type="ECO:0008006" key="5">
    <source>
        <dbReference type="Google" id="ProtNLM"/>
    </source>
</evidence>
<sequence>MFSVTPEVSSQIPHVPMEDSHWTAPGVPDPIDADDDMSMGMLSSTASLRSSILRALEENGRKYHGYKDGKYVLPIDEQELERQESQYYLCLETFEKKLYFAPAERAHRVLDAGCGIGHWVIDFAEQHPHSEVIGVDLSPIQPTFMPPNALFQIDDLEEDWNFSFKFDYIHTLMMAGAFRDWPRFLGQCYDFLERGGHVEVQDIDFPLRCDDGTMRPESAVRRWSDLMMEAGERSGFKLDECGRVADMMRAAGFVDVVRVPFCWPVNRWPRDQKLKQLGLWAQENFAEGCEAMSMALFTRFMGWTRDEVVEFSARVRSDLADTSIHAYFPIYVTYGRKP</sequence>